<dbReference type="AlphaFoldDB" id="A0ABD3BVZ6"/>
<evidence type="ECO:0000256" key="2">
    <source>
        <dbReference type="ARBA" id="ARBA00022614"/>
    </source>
</evidence>
<dbReference type="Pfam" id="PF00560">
    <property type="entry name" value="LRR_1"/>
    <property type="match status" value="2"/>
</dbReference>
<keyword evidence="6 8" id="KW-1133">Transmembrane helix</keyword>
<proteinExistence type="predicted"/>
<evidence type="ECO:0000256" key="5">
    <source>
        <dbReference type="ARBA" id="ARBA00022737"/>
    </source>
</evidence>
<dbReference type="EMBL" id="JAVIJP010000066">
    <property type="protein sequence ID" value="KAL3621449.1"/>
    <property type="molecule type" value="Genomic_DNA"/>
</dbReference>
<keyword evidence="3 8" id="KW-0812">Transmembrane</keyword>
<dbReference type="InterPro" id="IPR001611">
    <property type="entry name" value="Leu-rich_rpt"/>
</dbReference>
<dbReference type="FunFam" id="3.80.10.10:FF:000129">
    <property type="entry name" value="Leucine-rich repeat receptor-like kinase"/>
    <property type="match status" value="1"/>
</dbReference>
<evidence type="ECO:0000256" key="1">
    <source>
        <dbReference type="ARBA" id="ARBA00004167"/>
    </source>
</evidence>
<accession>A0ABD3BVZ6</accession>
<name>A0ABD3BVZ6_9LAMI</name>
<evidence type="ECO:0000256" key="6">
    <source>
        <dbReference type="ARBA" id="ARBA00022989"/>
    </source>
</evidence>
<dbReference type="Proteomes" id="UP001632038">
    <property type="component" value="Unassembled WGS sequence"/>
</dbReference>
<comment type="caution">
    <text evidence="9">The sequence shown here is derived from an EMBL/GenBank/DDBJ whole genome shotgun (WGS) entry which is preliminary data.</text>
</comment>
<keyword evidence="7 8" id="KW-0472">Membrane</keyword>
<feature type="transmembrane region" description="Helical" evidence="8">
    <location>
        <begin position="6"/>
        <end position="26"/>
    </location>
</feature>
<evidence type="ECO:0000256" key="8">
    <source>
        <dbReference type="SAM" id="Phobius"/>
    </source>
</evidence>
<dbReference type="PANTHER" id="PTHR47988">
    <property type="entry name" value="SOMATIC EMBRYOGENESIS RECEPTOR KINASE 1"/>
    <property type="match status" value="1"/>
</dbReference>
<keyword evidence="4" id="KW-0732">Signal</keyword>
<keyword evidence="5" id="KW-0677">Repeat</keyword>
<keyword evidence="10" id="KW-1185">Reference proteome</keyword>
<evidence type="ECO:0000256" key="7">
    <source>
        <dbReference type="ARBA" id="ARBA00023136"/>
    </source>
</evidence>
<protein>
    <submittedName>
        <fullName evidence="9">Uncharacterized protein</fullName>
    </submittedName>
</protein>
<comment type="subcellular location">
    <subcellularLocation>
        <location evidence="1">Membrane</location>
        <topology evidence="1">Single-pass membrane protein</topology>
    </subcellularLocation>
</comment>
<evidence type="ECO:0000256" key="4">
    <source>
        <dbReference type="ARBA" id="ARBA00022729"/>
    </source>
</evidence>
<gene>
    <name evidence="9" type="ORF">CASFOL_036361</name>
</gene>
<evidence type="ECO:0000313" key="10">
    <source>
        <dbReference type="Proteomes" id="UP001632038"/>
    </source>
</evidence>
<dbReference type="InterPro" id="IPR032675">
    <property type="entry name" value="LRR_dom_sf"/>
</dbReference>
<reference evidence="10" key="1">
    <citation type="journal article" date="2024" name="IScience">
        <title>Strigolactones Initiate the Formation of Haustorium-like Structures in Castilleja.</title>
        <authorList>
            <person name="Buerger M."/>
            <person name="Peterson D."/>
            <person name="Chory J."/>
        </authorList>
    </citation>
    <scope>NUCLEOTIDE SEQUENCE [LARGE SCALE GENOMIC DNA]</scope>
</reference>
<sequence>MDRLGMAFLIVVWSILVMFPFTIVYADYQVMLYVWKQTLDDPNEILKSWDSTLSNPSTWLYITWNDDTKGVERIDLGNTHLSGPLVPALGKLDKLKYLELYGNNINGQIPKELENLANLESLDLYNNILTGPILGGLGNLTNLRFL</sequence>
<evidence type="ECO:0000256" key="3">
    <source>
        <dbReference type="ARBA" id="ARBA00022692"/>
    </source>
</evidence>
<evidence type="ECO:0000313" key="9">
    <source>
        <dbReference type="EMBL" id="KAL3621449.1"/>
    </source>
</evidence>
<dbReference type="SUPFAM" id="SSF52058">
    <property type="entry name" value="L domain-like"/>
    <property type="match status" value="1"/>
</dbReference>
<keyword evidence="2" id="KW-0433">Leucine-rich repeat</keyword>
<dbReference type="GO" id="GO:0016020">
    <property type="term" value="C:membrane"/>
    <property type="evidence" value="ECO:0007669"/>
    <property type="project" value="UniProtKB-SubCell"/>
</dbReference>
<organism evidence="9 10">
    <name type="scientific">Castilleja foliolosa</name>
    <dbReference type="NCBI Taxonomy" id="1961234"/>
    <lineage>
        <taxon>Eukaryota</taxon>
        <taxon>Viridiplantae</taxon>
        <taxon>Streptophyta</taxon>
        <taxon>Embryophyta</taxon>
        <taxon>Tracheophyta</taxon>
        <taxon>Spermatophyta</taxon>
        <taxon>Magnoliopsida</taxon>
        <taxon>eudicotyledons</taxon>
        <taxon>Gunneridae</taxon>
        <taxon>Pentapetalae</taxon>
        <taxon>asterids</taxon>
        <taxon>lamiids</taxon>
        <taxon>Lamiales</taxon>
        <taxon>Orobanchaceae</taxon>
        <taxon>Pedicularideae</taxon>
        <taxon>Castillejinae</taxon>
        <taxon>Castilleja</taxon>
    </lineage>
</organism>
<dbReference type="Gene3D" id="3.80.10.10">
    <property type="entry name" value="Ribonuclease Inhibitor"/>
    <property type="match status" value="1"/>
</dbReference>